<dbReference type="AlphaFoldDB" id="A0A7U2MRK0"/>
<dbReference type="VEuPathDB" id="FungiDB:F9C07_1548"/>
<protein>
    <submittedName>
        <fullName evidence="2">Uncharacterized protein</fullName>
    </submittedName>
</protein>
<dbReference type="Proteomes" id="UP000596276">
    <property type="component" value="Chromosome 1"/>
</dbReference>
<proteinExistence type="predicted"/>
<reference evidence="3" key="1">
    <citation type="journal article" date="2021" name="G3 (Bethesda)">
        <title>Chromosome assembled and annotated genome sequence of Aspergillus flavus NRRL 3357.</title>
        <authorList>
            <person name="Skerker J.M."/>
            <person name="Pianalto K.M."/>
            <person name="Mondo S.J."/>
            <person name="Yang K."/>
            <person name="Arkin A.P."/>
            <person name="Keller N.P."/>
            <person name="Grigoriev I.V."/>
            <person name="Louise Glass N.L."/>
        </authorList>
    </citation>
    <scope>NUCLEOTIDE SEQUENCE [LARGE SCALE GENOMIC DNA]</scope>
    <source>
        <strain evidence="3">ATCC 200026 / FGSC A1120 / IAM 13836 / NRRL 3357 / JCM 12722 / SRRC 167</strain>
    </source>
</reference>
<gene>
    <name evidence="2" type="ORF">F9C07_1548</name>
</gene>
<evidence type="ECO:0000256" key="1">
    <source>
        <dbReference type="SAM" id="MobiDB-lite"/>
    </source>
</evidence>
<accession>A0A7U2MRK0</accession>
<dbReference type="EMBL" id="CP044619">
    <property type="protein sequence ID" value="QRD88566.1"/>
    <property type="molecule type" value="Genomic_DNA"/>
</dbReference>
<evidence type="ECO:0000313" key="2">
    <source>
        <dbReference type="EMBL" id="QRD88566.1"/>
    </source>
</evidence>
<organism evidence="2 3">
    <name type="scientific">Aspergillus flavus (strain ATCC 200026 / FGSC A1120 / IAM 13836 / NRRL 3357 / JCM 12722 / SRRC 167)</name>
    <dbReference type="NCBI Taxonomy" id="332952"/>
    <lineage>
        <taxon>Eukaryota</taxon>
        <taxon>Fungi</taxon>
        <taxon>Dikarya</taxon>
        <taxon>Ascomycota</taxon>
        <taxon>Pezizomycotina</taxon>
        <taxon>Eurotiomycetes</taxon>
        <taxon>Eurotiomycetidae</taxon>
        <taxon>Eurotiales</taxon>
        <taxon>Aspergillaceae</taxon>
        <taxon>Aspergillus</taxon>
        <taxon>Aspergillus subgen. Circumdati</taxon>
    </lineage>
</organism>
<evidence type="ECO:0000313" key="3">
    <source>
        <dbReference type="Proteomes" id="UP000596276"/>
    </source>
</evidence>
<feature type="region of interest" description="Disordered" evidence="1">
    <location>
        <begin position="1"/>
        <end position="58"/>
    </location>
</feature>
<name>A0A7U2MRK0_ASPFN</name>
<sequence>MVPDTFEGPETKDYAPPDWRPQRQTRVQLDPSDLMTVPRTLGCRENSAPRPWAEPRGESKDFDFDNALHYFALRLLSAWAPMTQTSSAVLLAWTNSLL</sequence>
<keyword evidence="3" id="KW-1185">Reference proteome</keyword>